<keyword evidence="1" id="KW-0472">Membrane</keyword>
<feature type="transmembrane region" description="Helical" evidence="1">
    <location>
        <begin position="260"/>
        <end position="279"/>
    </location>
</feature>
<gene>
    <name evidence="2" type="ORF">IAD41_01245</name>
</gene>
<sequence length="500" mass="56250">MDIYNNAFHDNETLRQQRNLTKAQRKTNNDTKEGVLVNSLIKDNTAQNPTLTLNDTMDTLVISKNSRMPEKLYEKENTGEKSLVPISAIALGVMGAIAGLTALISHSAKINLKIDSLKRLQPTIRNVAINDEPIQALYRIVECPNWKTITAGTGVFALTAMAFMGKTFFDGFRDVWVKKKEADIQKNLQEKLIDIETQSFAGKIQITRSMLSQKAIELSKYLKYEPQKKQLSEETFKALMFKGGNAKHASQNKKEDNINYILIGLGTFAGIVGLGFLALKNLTKSKGHIEKFIKETSAEIKEVVKKATPDNIEQTKADLKNLFKSIEPSKEKMEEWLKPLDWKDKEAFIKSMVNEFEKSTVDANPHCGGGSIPKTTFYSHVNDFRAFFYNYLLDTGNKQFKALFLGTTGLTAIGYSGKLVGEAVKDVQVKKLNADTEAELQQRLVSTELKNFKSKKDAAIQPLMDEFYKQAREGKPKEELKTMAENILFEIKNGPPFVYS</sequence>
<evidence type="ECO:0000313" key="3">
    <source>
        <dbReference type="Proteomes" id="UP000824139"/>
    </source>
</evidence>
<dbReference type="AlphaFoldDB" id="A0A9D1FVJ8"/>
<name>A0A9D1FVJ8_9BACT</name>
<dbReference type="EMBL" id="DVJO01000028">
    <property type="protein sequence ID" value="HIS82216.1"/>
    <property type="molecule type" value="Genomic_DNA"/>
</dbReference>
<feature type="transmembrane region" description="Helical" evidence="1">
    <location>
        <begin position="83"/>
        <end position="104"/>
    </location>
</feature>
<organism evidence="2 3">
    <name type="scientific">Candidatus Scatenecus faecavium</name>
    <dbReference type="NCBI Taxonomy" id="2840915"/>
    <lineage>
        <taxon>Bacteria</taxon>
        <taxon>Candidatus Scatenecus</taxon>
    </lineage>
</organism>
<dbReference type="Proteomes" id="UP000824139">
    <property type="component" value="Unassembled WGS sequence"/>
</dbReference>
<evidence type="ECO:0000256" key="1">
    <source>
        <dbReference type="SAM" id="Phobius"/>
    </source>
</evidence>
<evidence type="ECO:0000313" key="2">
    <source>
        <dbReference type="EMBL" id="HIS82216.1"/>
    </source>
</evidence>
<reference evidence="2" key="1">
    <citation type="submission" date="2020-10" db="EMBL/GenBank/DDBJ databases">
        <authorList>
            <person name="Gilroy R."/>
        </authorList>
    </citation>
    <scope>NUCLEOTIDE SEQUENCE</scope>
    <source>
        <strain evidence="2">CHK152-2994</strain>
    </source>
</reference>
<protein>
    <submittedName>
        <fullName evidence="2">Uncharacterized protein</fullName>
    </submittedName>
</protein>
<proteinExistence type="predicted"/>
<accession>A0A9D1FVJ8</accession>
<reference evidence="2" key="2">
    <citation type="journal article" date="2021" name="PeerJ">
        <title>Extensive microbial diversity within the chicken gut microbiome revealed by metagenomics and culture.</title>
        <authorList>
            <person name="Gilroy R."/>
            <person name="Ravi A."/>
            <person name="Getino M."/>
            <person name="Pursley I."/>
            <person name="Horton D.L."/>
            <person name="Alikhan N.F."/>
            <person name="Baker D."/>
            <person name="Gharbi K."/>
            <person name="Hall N."/>
            <person name="Watson M."/>
            <person name="Adriaenssens E.M."/>
            <person name="Foster-Nyarko E."/>
            <person name="Jarju S."/>
            <person name="Secka A."/>
            <person name="Antonio M."/>
            <person name="Oren A."/>
            <person name="Chaudhuri R.R."/>
            <person name="La Ragione R."/>
            <person name="Hildebrand F."/>
            <person name="Pallen M.J."/>
        </authorList>
    </citation>
    <scope>NUCLEOTIDE SEQUENCE</scope>
    <source>
        <strain evidence="2">CHK152-2994</strain>
    </source>
</reference>
<keyword evidence="1" id="KW-0812">Transmembrane</keyword>
<comment type="caution">
    <text evidence="2">The sequence shown here is derived from an EMBL/GenBank/DDBJ whole genome shotgun (WGS) entry which is preliminary data.</text>
</comment>
<keyword evidence="1" id="KW-1133">Transmembrane helix</keyword>